<name>A0A1L7RBK8_9ACTO</name>
<organism evidence="2">
    <name type="scientific">Actinomyces succiniciruminis</name>
    <dbReference type="NCBI Taxonomy" id="1522002"/>
    <lineage>
        <taxon>Bacteria</taxon>
        <taxon>Bacillati</taxon>
        <taxon>Actinomycetota</taxon>
        <taxon>Actinomycetes</taxon>
        <taxon>Actinomycetales</taxon>
        <taxon>Actinomycetaceae</taxon>
        <taxon>Actinomyces</taxon>
    </lineage>
</organism>
<feature type="domain" description="Putative zinc-finger" evidence="1">
    <location>
        <begin position="12"/>
        <end position="45"/>
    </location>
</feature>
<evidence type="ECO:0000313" key="2">
    <source>
        <dbReference type="EMBL" id="CED91261.1"/>
    </source>
</evidence>
<gene>
    <name evidence="2" type="ORF">AAM4_1429</name>
</gene>
<evidence type="ECO:0000259" key="1">
    <source>
        <dbReference type="Pfam" id="PF13490"/>
    </source>
</evidence>
<reference evidence="2" key="1">
    <citation type="submission" date="2014-07" db="EMBL/GenBank/DDBJ databases">
        <authorList>
            <person name="Zhang J.E."/>
            <person name="Yang H."/>
            <person name="Guo J."/>
            <person name="Deng Z."/>
            <person name="Luo H."/>
            <person name="Luo M."/>
            <person name="Zhao B."/>
        </authorList>
    </citation>
    <scope>NUCLEOTIDE SEQUENCE</scope>
    <source>
        <strain evidence="2">AM4</strain>
    </source>
</reference>
<dbReference type="Pfam" id="PF13490">
    <property type="entry name" value="zf-HC2"/>
    <property type="match status" value="1"/>
</dbReference>
<dbReference type="InterPro" id="IPR024020">
    <property type="entry name" value="Anit_sigma_mycothiol_RsrA"/>
</dbReference>
<dbReference type="InterPro" id="IPR027383">
    <property type="entry name" value="Znf_put"/>
</dbReference>
<sequence length="110" mass="12255">MGEKNPTEPCSCAEARTHLERFLDHEVDQDLQARLAEHVASCEHCSRQADAERHLRELVRSRCAEQAPPALRARVLGYLSAARISSTTTSVVSTTRVTATVVRTERIERG</sequence>
<protein>
    <submittedName>
        <fullName evidence="2">Antisig_RsrA: mycothiol system anti-sigma-R factor</fullName>
    </submittedName>
</protein>
<dbReference type="EMBL" id="LK995499">
    <property type="protein sequence ID" value="CED91261.1"/>
    <property type="molecule type" value="Genomic_DNA"/>
</dbReference>
<dbReference type="RefSeq" id="WP_073327060.1">
    <property type="nucleotide sequence ID" value="NZ_LK995499.1"/>
</dbReference>
<dbReference type="AlphaFoldDB" id="A0A1L7RBK8"/>
<dbReference type="NCBIfam" id="TIGR03988">
    <property type="entry name" value="antisig_RsrA"/>
    <property type="match status" value="1"/>
</dbReference>
<proteinExistence type="predicted"/>
<accession>A0A1L7RBK8</accession>